<feature type="transmembrane region" description="Helical" evidence="1">
    <location>
        <begin position="115"/>
        <end position="132"/>
    </location>
</feature>
<evidence type="ECO:0000313" key="2">
    <source>
        <dbReference type="EMBL" id="RAQ25582.1"/>
    </source>
</evidence>
<evidence type="ECO:0008006" key="4">
    <source>
        <dbReference type="Google" id="ProtNLM"/>
    </source>
</evidence>
<feature type="transmembrane region" description="Helical" evidence="1">
    <location>
        <begin position="90"/>
        <end position="108"/>
    </location>
</feature>
<dbReference type="EMBL" id="QLYR01000008">
    <property type="protein sequence ID" value="RAQ25582.1"/>
    <property type="molecule type" value="Genomic_DNA"/>
</dbReference>
<accession>A0A328UCF4</accession>
<dbReference type="Proteomes" id="UP000249377">
    <property type="component" value="Unassembled WGS sequence"/>
</dbReference>
<keyword evidence="3" id="KW-1185">Reference proteome</keyword>
<evidence type="ECO:0000313" key="3">
    <source>
        <dbReference type="Proteomes" id="UP000249377"/>
    </source>
</evidence>
<keyword evidence="1" id="KW-0472">Membrane</keyword>
<feature type="transmembrane region" description="Helical" evidence="1">
    <location>
        <begin position="152"/>
        <end position="173"/>
    </location>
</feature>
<feature type="transmembrane region" description="Helical" evidence="1">
    <location>
        <begin position="68"/>
        <end position="84"/>
    </location>
</feature>
<feature type="transmembrane region" description="Helical" evidence="1">
    <location>
        <begin position="14"/>
        <end position="34"/>
    </location>
</feature>
<comment type="caution">
    <text evidence="2">The sequence shown here is derived from an EMBL/GenBank/DDBJ whole genome shotgun (WGS) entry which is preliminary data.</text>
</comment>
<feature type="transmembrane region" description="Helical" evidence="1">
    <location>
        <begin position="40"/>
        <end position="61"/>
    </location>
</feature>
<evidence type="ECO:0000256" key="1">
    <source>
        <dbReference type="SAM" id="Phobius"/>
    </source>
</evidence>
<keyword evidence="1" id="KW-1133">Transmembrane helix</keyword>
<proteinExistence type="predicted"/>
<sequence>MKEKMFEPFKVKDIVFLAIISAVTLCTCAVMPLVASLQTVVFGIAQVVTGLQISIFFAIGLMKVRKPGALFIMALLTGLFQLLMAPPMFFSNLVVGLLLEAFVLLVFHGYKKDRAVFVAVLLYNPLSLPFNYLYNLLFGREAMAAVAIKAPWITAGMSLAVIALSALGAWIGIKISKELKKSGAMKK</sequence>
<organism evidence="2 3">
    <name type="scientific">Hydrogeniiclostridium mannosilyticum</name>
    <dbReference type="NCBI Taxonomy" id="2764322"/>
    <lineage>
        <taxon>Bacteria</taxon>
        <taxon>Bacillati</taxon>
        <taxon>Bacillota</taxon>
        <taxon>Clostridia</taxon>
        <taxon>Eubacteriales</taxon>
        <taxon>Acutalibacteraceae</taxon>
        <taxon>Hydrogeniiclostridium</taxon>
    </lineage>
</organism>
<protein>
    <recommendedName>
        <fullName evidence="4">Trep_Strep domain-containing protein</fullName>
    </recommendedName>
</protein>
<dbReference type="Pfam" id="PF09605">
    <property type="entry name" value="Trep_Strep"/>
    <property type="match status" value="1"/>
</dbReference>
<reference evidence="2 3" key="1">
    <citation type="submission" date="2018-06" db="EMBL/GenBank/DDBJ databases">
        <title>Noncontiguous genome sequence of Ruminococcaceae bacterium ASD2818.</title>
        <authorList>
            <person name="Chaplin A.V."/>
            <person name="Sokolova S.R."/>
            <person name="Kochetkova T.O."/>
            <person name="Goltsov A.Y."/>
            <person name="Trofimov D.Y."/>
            <person name="Efimov B.A."/>
        </authorList>
    </citation>
    <scope>NUCLEOTIDE SEQUENCE [LARGE SCALE GENOMIC DNA]</scope>
    <source>
        <strain evidence="2 3">ASD2818</strain>
    </source>
</reference>
<dbReference type="InterPro" id="IPR011733">
    <property type="entry name" value="CHP02185_IM"/>
</dbReference>
<name>A0A328UCF4_9FIRM</name>
<dbReference type="AlphaFoldDB" id="A0A328UCF4"/>
<keyword evidence="1" id="KW-0812">Transmembrane</keyword>
<dbReference type="RefSeq" id="WP_112333273.1">
    <property type="nucleotide sequence ID" value="NZ_JADPHD010000002.1"/>
</dbReference>
<gene>
    <name evidence="2" type="ORF">DPQ25_11240</name>
</gene>